<evidence type="ECO:0000259" key="2">
    <source>
        <dbReference type="Pfam" id="PF09362"/>
    </source>
</evidence>
<dbReference type="AlphaFoldDB" id="A0A6J7I190"/>
<keyword evidence="1" id="KW-0812">Transmembrane</keyword>
<dbReference type="InterPro" id="IPR018535">
    <property type="entry name" value="DUF1996"/>
</dbReference>
<feature type="domain" description="DUF1996" evidence="2">
    <location>
        <begin position="76"/>
        <end position="279"/>
    </location>
</feature>
<evidence type="ECO:0000313" key="4">
    <source>
        <dbReference type="EMBL" id="CAB4924525.1"/>
    </source>
</evidence>
<feature type="transmembrane region" description="Helical" evidence="1">
    <location>
        <begin position="20"/>
        <end position="39"/>
    </location>
</feature>
<dbReference type="PANTHER" id="PTHR43662:SF3">
    <property type="entry name" value="DOMAIN PROTEIN, PUTATIVE (AFU_ORTHOLOGUE AFUA_6G11970)-RELATED"/>
    <property type="match status" value="1"/>
</dbReference>
<keyword evidence="1" id="KW-0472">Membrane</keyword>
<dbReference type="Pfam" id="PF09362">
    <property type="entry name" value="DUF1996"/>
    <property type="match status" value="1"/>
</dbReference>
<dbReference type="PANTHER" id="PTHR43662">
    <property type="match status" value="1"/>
</dbReference>
<evidence type="ECO:0000256" key="1">
    <source>
        <dbReference type="SAM" id="Phobius"/>
    </source>
</evidence>
<name>A0A6J7I190_9ZZZZ</name>
<evidence type="ECO:0000313" key="3">
    <source>
        <dbReference type="EMBL" id="CAB4323597.1"/>
    </source>
</evidence>
<organism evidence="4">
    <name type="scientific">freshwater metagenome</name>
    <dbReference type="NCBI Taxonomy" id="449393"/>
    <lineage>
        <taxon>unclassified sequences</taxon>
        <taxon>metagenomes</taxon>
        <taxon>ecological metagenomes</taxon>
    </lineage>
</organism>
<dbReference type="EMBL" id="CAEMXZ010000056">
    <property type="protein sequence ID" value="CAB4323597.1"/>
    <property type="molecule type" value="Genomic_DNA"/>
</dbReference>
<gene>
    <name evidence="3" type="ORF">UFOPK1392_01353</name>
    <name evidence="4" type="ORF">UFOPK3733_00279</name>
</gene>
<dbReference type="EMBL" id="CAFBNC010000007">
    <property type="protein sequence ID" value="CAB4924525.1"/>
    <property type="molecule type" value="Genomic_DNA"/>
</dbReference>
<reference evidence="4" key="1">
    <citation type="submission" date="2020-05" db="EMBL/GenBank/DDBJ databases">
        <authorList>
            <person name="Chiriac C."/>
            <person name="Salcher M."/>
            <person name="Ghai R."/>
            <person name="Kavagutti S V."/>
        </authorList>
    </citation>
    <scope>NUCLEOTIDE SEQUENCE</scope>
</reference>
<keyword evidence="1" id="KW-1133">Transmembrane helix</keyword>
<protein>
    <submittedName>
        <fullName evidence="4">Unannotated protein</fullName>
    </submittedName>
</protein>
<accession>A0A6J7I190</accession>
<proteinExistence type="predicted"/>
<sequence length="316" mass="33260">MTAGAPTPAVSQSPRHLGALAQFGLVIVCVVVAGSAIVAGRSVSAAASVTGFQSIVQGTVPQFVVRCAFSHAATDDPIVFPGDPGASHRHDFFGNRTTDAFSTPDSMLGTDTSCQQALDTAAYWSPTLFDHGVPVVPQGADVYYRPGPRIDPTSVRPYPHGLVMISGDAMAMEPQSTKFVGWACGSGGDPQVAAPVCPPDAPLRLKVVFPDCWDGRSLDSADHHSHMAASVDGRCPAGHPVPVPQLQLTVRYPIHGEGHELNLAPGSMLGGHADFVNAWDQTELESQVRLCLNRVLVCGVISNKAEDVERPLPSRS</sequence>